<dbReference type="EMBL" id="ML977359">
    <property type="protein sequence ID" value="KAF2106843.1"/>
    <property type="molecule type" value="Genomic_DNA"/>
</dbReference>
<keyword evidence="3" id="KW-1185">Reference proteome</keyword>
<gene>
    <name evidence="2" type="ORF">BDV96DRAFT_654402</name>
</gene>
<name>A0A6A5YIP7_9PLEO</name>
<dbReference type="AlphaFoldDB" id="A0A6A5YIP7"/>
<proteinExistence type="predicted"/>
<feature type="signal peptide" evidence="1">
    <location>
        <begin position="1"/>
        <end position="17"/>
    </location>
</feature>
<dbReference type="Proteomes" id="UP000799770">
    <property type="component" value="Unassembled WGS sequence"/>
</dbReference>
<keyword evidence="1" id="KW-0732">Signal</keyword>
<feature type="chain" id="PRO_5025597606" description="Extracellular membrane protein CFEM domain-containing protein" evidence="1">
    <location>
        <begin position="18"/>
        <end position="204"/>
    </location>
</feature>
<dbReference type="OrthoDB" id="3724400at2759"/>
<protein>
    <recommendedName>
        <fullName evidence="4">Extracellular membrane protein CFEM domain-containing protein</fullName>
    </recommendedName>
</protein>
<evidence type="ECO:0000256" key="1">
    <source>
        <dbReference type="SAM" id="SignalP"/>
    </source>
</evidence>
<evidence type="ECO:0000313" key="2">
    <source>
        <dbReference type="EMBL" id="KAF2106843.1"/>
    </source>
</evidence>
<evidence type="ECO:0000313" key="3">
    <source>
        <dbReference type="Proteomes" id="UP000799770"/>
    </source>
</evidence>
<sequence length="204" mass="22578">MRFTVVTALTVIGLAAALPDQIFKRDQFEPCSNFGSNCATQDQSFCDSSTGKISVCHQFGSDCWIRYTQDACSAKREAEIEAPVEKRDKYDNCSVFGANCAVDGNEFCDGGHLSVCEKVPFTDDCWVRYTATACAAKREIEVKPKPKRDALNAVNKRDVFDKCSVFGSNCAADGNEFCYNGIRSVCHQVPFTNDCWVRYTANSC</sequence>
<accession>A0A6A5YIP7</accession>
<organism evidence="2 3">
    <name type="scientific">Lophiotrema nucula</name>
    <dbReference type="NCBI Taxonomy" id="690887"/>
    <lineage>
        <taxon>Eukaryota</taxon>
        <taxon>Fungi</taxon>
        <taxon>Dikarya</taxon>
        <taxon>Ascomycota</taxon>
        <taxon>Pezizomycotina</taxon>
        <taxon>Dothideomycetes</taxon>
        <taxon>Pleosporomycetidae</taxon>
        <taxon>Pleosporales</taxon>
        <taxon>Lophiotremataceae</taxon>
        <taxon>Lophiotrema</taxon>
    </lineage>
</organism>
<evidence type="ECO:0008006" key="4">
    <source>
        <dbReference type="Google" id="ProtNLM"/>
    </source>
</evidence>
<reference evidence="2" key="1">
    <citation type="journal article" date="2020" name="Stud. Mycol.">
        <title>101 Dothideomycetes genomes: a test case for predicting lifestyles and emergence of pathogens.</title>
        <authorList>
            <person name="Haridas S."/>
            <person name="Albert R."/>
            <person name="Binder M."/>
            <person name="Bloem J."/>
            <person name="Labutti K."/>
            <person name="Salamov A."/>
            <person name="Andreopoulos B."/>
            <person name="Baker S."/>
            <person name="Barry K."/>
            <person name="Bills G."/>
            <person name="Bluhm B."/>
            <person name="Cannon C."/>
            <person name="Castanera R."/>
            <person name="Culley D."/>
            <person name="Daum C."/>
            <person name="Ezra D."/>
            <person name="Gonzalez J."/>
            <person name="Henrissat B."/>
            <person name="Kuo A."/>
            <person name="Liang C."/>
            <person name="Lipzen A."/>
            <person name="Lutzoni F."/>
            <person name="Magnuson J."/>
            <person name="Mondo S."/>
            <person name="Nolan M."/>
            <person name="Ohm R."/>
            <person name="Pangilinan J."/>
            <person name="Park H.-J."/>
            <person name="Ramirez L."/>
            <person name="Alfaro M."/>
            <person name="Sun H."/>
            <person name="Tritt A."/>
            <person name="Yoshinaga Y."/>
            <person name="Zwiers L.-H."/>
            <person name="Turgeon B."/>
            <person name="Goodwin S."/>
            <person name="Spatafora J."/>
            <person name="Crous P."/>
            <person name="Grigoriev I."/>
        </authorList>
    </citation>
    <scope>NUCLEOTIDE SEQUENCE</scope>
    <source>
        <strain evidence="2">CBS 627.86</strain>
    </source>
</reference>